<evidence type="ECO:0000256" key="3">
    <source>
        <dbReference type="ARBA" id="ARBA00023004"/>
    </source>
</evidence>
<organism evidence="6 7">
    <name type="scientific">Streptomyces demainii</name>
    <dbReference type="NCBI Taxonomy" id="588122"/>
    <lineage>
        <taxon>Bacteria</taxon>
        <taxon>Bacillati</taxon>
        <taxon>Actinomycetota</taxon>
        <taxon>Actinomycetes</taxon>
        <taxon>Kitasatosporales</taxon>
        <taxon>Streptomycetaceae</taxon>
        <taxon>Streptomyces</taxon>
    </lineage>
</organism>
<dbReference type="InterPro" id="IPR003819">
    <property type="entry name" value="TauD/TfdA-like"/>
</dbReference>
<evidence type="ECO:0000256" key="1">
    <source>
        <dbReference type="ARBA" id="ARBA00001954"/>
    </source>
</evidence>
<name>A0ABT9L6Y9_9ACTN</name>
<protein>
    <submittedName>
        <fullName evidence="6">Alpha-ketoglutarate-dependent taurine dioxygenase</fullName>
    </submittedName>
</protein>
<evidence type="ECO:0000256" key="2">
    <source>
        <dbReference type="ARBA" id="ARBA00023002"/>
    </source>
</evidence>
<dbReference type="RefSeq" id="WP_307112433.1">
    <property type="nucleotide sequence ID" value="NZ_JAURUE010000005.1"/>
</dbReference>
<dbReference type="Proteomes" id="UP001234880">
    <property type="component" value="Unassembled WGS sequence"/>
</dbReference>
<keyword evidence="4" id="KW-0045">Antibiotic biosynthesis</keyword>
<comment type="caution">
    <text evidence="6">The sequence shown here is derived from an EMBL/GenBank/DDBJ whole genome shotgun (WGS) entry which is preliminary data.</text>
</comment>
<feature type="domain" description="TauD/TfdA-like" evidence="5">
    <location>
        <begin position="40"/>
        <end position="332"/>
    </location>
</feature>
<dbReference type="Pfam" id="PF02668">
    <property type="entry name" value="TauD"/>
    <property type="match status" value="1"/>
</dbReference>
<sequence length="348" mass="39191">MTTTAQSVPKRRLRGASAGTTGDLVRRDVLHEGPFLLRVQASVPGLDLAAWIHGRQAALHDDLDRYGAILFRGFDVPGPDSFGAAARAISPQLLDYMERAAPRTEVADRVFTSTEFNATQWIPLHHEMSYSHNWPGRLYFYCDTPAEEGGATPLTCERGLLERIPAEVRERFTRHGVQYVRNYGPGIDLPWQEVFQTTSRDEVEHYCRETATEWTWMGRDGLRTRAVRQAIARHPRTGETVWFNHAHLFHVSNMPADVSATLLEQVGLEGLPRNAYYGDGTPIEDEVVSAICHLYADSSITFPWQRGDVLAVDNFLATHGREPFTGDRRILVAMSDLYVNTELIRGTQ</sequence>
<dbReference type="Gene3D" id="3.60.130.10">
    <property type="entry name" value="Clavaminate synthase-like"/>
    <property type="match status" value="1"/>
</dbReference>
<keyword evidence="7" id="KW-1185">Reference proteome</keyword>
<evidence type="ECO:0000259" key="5">
    <source>
        <dbReference type="Pfam" id="PF02668"/>
    </source>
</evidence>
<dbReference type="PANTHER" id="PTHR10696:SF56">
    <property type="entry name" value="TAUD_TFDA-LIKE DOMAIN-CONTAINING PROTEIN"/>
    <property type="match status" value="1"/>
</dbReference>
<accession>A0ABT9L6Y9</accession>
<dbReference type="InterPro" id="IPR050411">
    <property type="entry name" value="AlphaKG_dependent_hydroxylases"/>
</dbReference>
<dbReference type="EMBL" id="JAURUE010000005">
    <property type="protein sequence ID" value="MDP9616469.1"/>
    <property type="molecule type" value="Genomic_DNA"/>
</dbReference>
<proteinExistence type="predicted"/>
<keyword evidence="2" id="KW-0560">Oxidoreductase</keyword>
<comment type="cofactor">
    <cofactor evidence="1">
        <name>Fe(2+)</name>
        <dbReference type="ChEBI" id="CHEBI:29033"/>
    </cofactor>
</comment>
<dbReference type="SUPFAM" id="SSF51197">
    <property type="entry name" value="Clavaminate synthase-like"/>
    <property type="match status" value="1"/>
</dbReference>
<dbReference type="GO" id="GO:0051213">
    <property type="term" value="F:dioxygenase activity"/>
    <property type="evidence" value="ECO:0007669"/>
    <property type="project" value="UniProtKB-KW"/>
</dbReference>
<evidence type="ECO:0000313" key="7">
    <source>
        <dbReference type="Proteomes" id="UP001234880"/>
    </source>
</evidence>
<reference evidence="6 7" key="1">
    <citation type="submission" date="2023-07" db="EMBL/GenBank/DDBJ databases">
        <title>Sequencing the genomes of 1000 actinobacteria strains.</title>
        <authorList>
            <person name="Klenk H.-P."/>
        </authorList>
    </citation>
    <scope>NUCLEOTIDE SEQUENCE [LARGE SCALE GENOMIC DNA]</scope>
    <source>
        <strain evidence="6 7">DSM 41600</strain>
    </source>
</reference>
<evidence type="ECO:0000313" key="6">
    <source>
        <dbReference type="EMBL" id="MDP9616469.1"/>
    </source>
</evidence>
<dbReference type="InterPro" id="IPR042098">
    <property type="entry name" value="TauD-like_sf"/>
</dbReference>
<dbReference type="PANTHER" id="PTHR10696">
    <property type="entry name" value="GAMMA-BUTYROBETAINE HYDROXYLASE-RELATED"/>
    <property type="match status" value="1"/>
</dbReference>
<keyword evidence="6" id="KW-0223">Dioxygenase</keyword>
<evidence type="ECO:0000256" key="4">
    <source>
        <dbReference type="ARBA" id="ARBA00023194"/>
    </source>
</evidence>
<gene>
    <name evidence="6" type="ORF">JOF35_008827</name>
</gene>
<keyword evidence="3" id="KW-0408">Iron</keyword>